<dbReference type="NCBIfam" id="TIGR00716">
    <property type="entry name" value="rnhC"/>
    <property type="match status" value="1"/>
</dbReference>
<name>A0A518D526_9BACT</name>
<feature type="binding site" evidence="12">
    <location>
        <position position="120"/>
    </location>
    <ligand>
        <name>a divalent metal cation</name>
        <dbReference type="ChEBI" id="CHEBI:60240"/>
    </ligand>
</feature>
<comment type="subcellular location">
    <subcellularLocation>
        <location evidence="4">Cytoplasm</location>
    </subcellularLocation>
</comment>
<feature type="binding site" evidence="12">
    <location>
        <position position="220"/>
    </location>
    <ligand>
        <name>a divalent metal cation</name>
        <dbReference type="ChEBI" id="CHEBI:60240"/>
    </ligand>
</feature>
<dbReference type="InterPro" id="IPR024567">
    <property type="entry name" value="RNase_HII/HIII_dom"/>
</dbReference>
<comment type="cofactor">
    <cofactor evidence="12">
        <name>Mn(2+)</name>
        <dbReference type="ChEBI" id="CHEBI:29035"/>
    </cofactor>
    <cofactor evidence="12">
        <name>Mg(2+)</name>
        <dbReference type="ChEBI" id="CHEBI:18420"/>
    </cofactor>
    <text evidence="12">Manganese or magnesium. Binds 1 divalent metal ion per monomer in the absence of substrate. May bind a second metal ion after substrate binding.</text>
</comment>
<dbReference type="PANTHER" id="PTHR10954:SF23">
    <property type="entry name" value="RIBONUCLEASE"/>
    <property type="match status" value="1"/>
</dbReference>
<evidence type="ECO:0000313" key="16">
    <source>
        <dbReference type="EMBL" id="QDU86580.1"/>
    </source>
</evidence>
<evidence type="ECO:0000256" key="7">
    <source>
        <dbReference type="ARBA" id="ARBA00022722"/>
    </source>
</evidence>
<evidence type="ECO:0000256" key="4">
    <source>
        <dbReference type="ARBA" id="ARBA00004496"/>
    </source>
</evidence>
<dbReference type="EMBL" id="CP036290">
    <property type="protein sequence ID" value="QDU86580.1"/>
    <property type="molecule type" value="Genomic_DNA"/>
</dbReference>
<dbReference type="GO" id="GO:0006298">
    <property type="term" value="P:mismatch repair"/>
    <property type="evidence" value="ECO:0007669"/>
    <property type="project" value="TreeGrafter"/>
</dbReference>
<evidence type="ECO:0000313" key="17">
    <source>
        <dbReference type="Proteomes" id="UP000319342"/>
    </source>
</evidence>
<dbReference type="InterPro" id="IPR012295">
    <property type="entry name" value="TBP_dom_sf"/>
</dbReference>
<dbReference type="PANTHER" id="PTHR10954">
    <property type="entry name" value="RIBONUCLEASE H2 SUBUNIT A"/>
    <property type="match status" value="1"/>
</dbReference>
<organism evidence="16 17">
    <name type="scientific">Rohdeia mirabilis</name>
    <dbReference type="NCBI Taxonomy" id="2528008"/>
    <lineage>
        <taxon>Bacteria</taxon>
        <taxon>Pseudomonadati</taxon>
        <taxon>Planctomycetota</taxon>
        <taxon>Planctomycetia</taxon>
        <taxon>Planctomycetia incertae sedis</taxon>
        <taxon>Rohdeia</taxon>
    </lineage>
</organism>
<comment type="similarity">
    <text evidence="5">Belongs to the RNase HII family. RnhC subfamily.</text>
</comment>
<keyword evidence="10 12" id="KW-0378">Hydrolase</keyword>
<evidence type="ECO:0000256" key="13">
    <source>
        <dbReference type="RuleBase" id="RU003515"/>
    </source>
</evidence>
<sequence>MTQRTLVLKLDRTRADALHARLEGAPFEWRQPPHSRFQVRGDGVVATLYTSGKLVVQGKGVDSFELLYLDGAGAGAAASSGTDRSGSADGAASSTKKPPAASERAGSTSFDAARTTVGSDEAGKGDYLGPLVVAAVRLTPEQARGLAEAGVADGKQLNDTTIRKLGPAIEATCQTAIVCLDPPRYNDLRDATGNLNILLADAHAEAIRALVEKDDLIVVDQFGPERLMEKALAGAPGELTQRPRAEEIAAVAAASVVARCTFLEAMDRLSEEYAVDLAKGGGAPADRAARAFVRLHGRDALGKVAKLHFKNTSKLGRG</sequence>
<feature type="region of interest" description="Disordered" evidence="14">
    <location>
        <begin position="77"/>
        <end position="121"/>
    </location>
</feature>
<reference evidence="16 17" key="1">
    <citation type="submission" date="2019-02" db="EMBL/GenBank/DDBJ databases">
        <title>Deep-cultivation of Planctomycetes and their phenomic and genomic characterization uncovers novel biology.</title>
        <authorList>
            <person name="Wiegand S."/>
            <person name="Jogler M."/>
            <person name="Boedeker C."/>
            <person name="Pinto D."/>
            <person name="Vollmers J."/>
            <person name="Rivas-Marin E."/>
            <person name="Kohn T."/>
            <person name="Peeters S.H."/>
            <person name="Heuer A."/>
            <person name="Rast P."/>
            <person name="Oberbeckmann S."/>
            <person name="Bunk B."/>
            <person name="Jeske O."/>
            <person name="Meyerdierks A."/>
            <person name="Storesund J.E."/>
            <person name="Kallscheuer N."/>
            <person name="Luecker S."/>
            <person name="Lage O.M."/>
            <person name="Pohl T."/>
            <person name="Merkel B.J."/>
            <person name="Hornburger P."/>
            <person name="Mueller R.-W."/>
            <person name="Bruemmer F."/>
            <person name="Labrenz M."/>
            <person name="Spormann A.M."/>
            <person name="Op den Camp H."/>
            <person name="Overmann J."/>
            <person name="Amann R."/>
            <person name="Jetten M.S.M."/>
            <person name="Mascher T."/>
            <person name="Medema M.H."/>
            <person name="Devos D.P."/>
            <person name="Kaster A.-K."/>
            <person name="Ovreas L."/>
            <person name="Rohde M."/>
            <person name="Galperin M.Y."/>
            <person name="Jogler C."/>
        </authorList>
    </citation>
    <scope>NUCLEOTIDE SEQUENCE [LARGE SCALE GENOMIC DNA]</scope>
    <source>
        <strain evidence="16 17">Pla163</strain>
    </source>
</reference>
<dbReference type="Pfam" id="PF01351">
    <property type="entry name" value="RNase_HII"/>
    <property type="match status" value="1"/>
</dbReference>
<evidence type="ECO:0000256" key="6">
    <source>
        <dbReference type="ARBA" id="ARBA00022490"/>
    </source>
</evidence>
<keyword evidence="11" id="KW-0460">Magnesium</keyword>
<evidence type="ECO:0000256" key="14">
    <source>
        <dbReference type="SAM" id="MobiDB-lite"/>
    </source>
</evidence>
<dbReference type="CDD" id="cd06590">
    <property type="entry name" value="RNase_HII_bacteria_HIII_like"/>
    <property type="match status" value="1"/>
</dbReference>
<feature type="binding site" evidence="12">
    <location>
        <position position="121"/>
    </location>
    <ligand>
        <name>a divalent metal cation</name>
        <dbReference type="ChEBI" id="CHEBI:60240"/>
    </ligand>
</feature>
<dbReference type="AlphaFoldDB" id="A0A518D526"/>
<dbReference type="PIRSF" id="PIRSF037748">
    <property type="entry name" value="RnhC"/>
    <property type="match status" value="1"/>
</dbReference>
<protein>
    <recommendedName>
        <fullName evidence="13">Ribonuclease</fullName>
        <ecNumber evidence="13">3.1.26.4</ecNumber>
    </recommendedName>
</protein>
<evidence type="ECO:0000256" key="5">
    <source>
        <dbReference type="ARBA" id="ARBA00008378"/>
    </source>
</evidence>
<evidence type="ECO:0000256" key="3">
    <source>
        <dbReference type="ARBA" id="ARBA00004065"/>
    </source>
</evidence>
<dbReference type="GO" id="GO:0032299">
    <property type="term" value="C:ribonuclease H2 complex"/>
    <property type="evidence" value="ECO:0007669"/>
    <property type="project" value="TreeGrafter"/>
</dbReference>
<keyword evidence="9 12" id="KW-0255">Endonuclease</keyword>
<feature type="domain" description="RNase H type-2" evidence="15">
    <location>
        <begin position="114"/>
        <end position="318"/>
    </location>
</feature>
<dbReference type="InterPro" id="IPR004641">
    <property type="entry name" value="RNase_HIII"/>
</dbReference>
<dbReference type="InterPro" id="IPR012337">
    <property type="entry name" value="RNaseH-like_sf"/>
</dbReference>
<evidence type="ECO:0000259" key="15">
    <source>
        <dbReference type="PROSITE" id="PS51975"/>
    </source>
</evidence>
<dbReference type="GO" id="GO:0005737">
    <property type="term" value="C:cytoplasm"/>
    <property type="evidence" value="ECO:0007669"/>
    <property type="project" value="UniProtKB-SubCell"/>
</dbReference>
<keyword evidence="17" id="KW-1185">Reference proteome</keyword>
<evidence type="ECO:0000256" key="12">
    <source>
        <dbReference type="PROSITE-ProRule" id="PRU01319"/>
    </source>
</evidence>
<dbReference type="SUPFAM" id="SSF53098">
    <property type="entry name" value="Ribonuclease H-like"/>
    <property type="match status" value="1"/>
</dbReference>
<dbReference type="Gene3D" id="3.30.310.10">
    <property type="entry name" value="TATA-Binding Protein"/>
    <property type="match status" value="1"/>
</dbReference>
<keyword evidence="8 12" id="KW-0479">Metal-binding</keyword>
<accession>A0A518D526</accession>
<dbReference type="EC" id="3.1.26.4" evidence="13"/>
<dbReference type="GO" id="GO:0004523">
    <property type="term" value="F:RNA-DNA hybrid ribonuclease activity"/>
    <property type="evidence" value="ECO:0007669"/>
    <property type="project" value="UniProtKB-UniRule"/>
</dbReference>
<proteinExistence type="inferred from homology"/>
<dbReference type="RefSeq" id="WP_419186121.1">
    <property type="nucleotide sequence ID" value="NZ_CP036290.1"/>
</dbReference>
<dbReference type="Proteomes" id="UP000319342">
    <property type="component" value="Chromosome"/>
</dbReference>
<evidence type="ECO:0000256" key="9">
    <source>
        <dbReference type="ARBA" id="ARBA00022759"/>
    </source>
</evidence>
<dbReference type="GO" id="GO:0003723">
    <property type="term" value="F:RNA binding"/>
    <property type="evidence" value="ECO:0007669"/>
    <property type="project" value="UniProtKB-UniRule"/>
</dbReference>
<dbReference type="PROSITE" id="PS51975">
    <property type="entry name" value="RNASE_H_2"/>
    <property type="match status" value="1"/>
</dbReference>
<comment type="function">
    <text evidence="3 13">Endonuclease that specifically degrades the RNA of RNA-DNA hybrids.</text>
</comment>
<dbReference type="InterPro" id="IPR024568">
    <property type="entry name" value="RNase_HIII_N"/>
</dbReference>
<gene>
    <name evidence="16" type="primary">rnhC</name>
    <name evidence="16" type="ORF">Pla163_37310</name>
</gene>
<comment type="cofactor">
    <cofactor evidence="2">
        <name>Mg(2+)</name>
        <dbReference type="ChEBI" id="CHEBI:18420"/>
    </cofactor>
</comment>
<dbReference type="Pfam" id="PF11858">
    <property type="entry name" value="DUF3378"/>
    <property type="match status" value="1"/>
</dbReference>
<evidence type="ECO:0000256" key="1">
    <source>
        <dbReference type="ARBA" id="ARBA00000077"/>
    </source>
</evidence>
<keyword evidence="6" id="KW-0963">Cytoplasm</keyword>
<dbReference type="Gene3D" id="3.30.420.10">
    <property type="entry name" value="Ribonuclease H-like superfamily/Ribonuclease H"/>
    <property type="match status" value="1"/>
</dbReference>
<evidence type="ECO:0000256" key="2">
    <source>
        <dbReference type="ARBA" id="ARBA00001946"/>
    </source>
</evidence>
<keyword evidence="7 12" id="KW-0540">Nuclease</keyword>
<dbReference type="InterPro" id="IPR001352">
    <property type="entry name" value="RNase_HII/HIII"/>
</dbReference>
<evidence type="ECO:0000256" key="8">
    <source>
        <dbReference type="ARBA" id="ARBA00022723"/>
    </source>
</evidence>
<dbReference type="InterPro" id="IPR036397">
    <property type="entry name" value="RNaseH_sf"/>
</dbReference>
<dbReference type="GO" id="GO:0043137">
    <property type="term" value="P:DNA replication, removal of RNA primer"/>
    <property type="evidence" value="ECO:0007669"/>
    <property type="project" value="TreeGrafter"/>
</dbReference>
<comment type="catalytic activity">
    <reaction evidence="1 12 13">
        <text>Endonucleolytic cleavage to 5'-phosphomonoester.</text>
        <dbReference type="EC" id="3.1.26.4"/>
    </reaction>
</comment>
<feature type="compositionally biased region" description="Low complexity" evidence="14">
    <location>
        <begin position="77"/>
        <end position="102"/>
    </location>
</feature>
<dbReference type="GO" id="GO:0046872">
    <property type="term" value="F:metal ion binding"/>
    <property type="evidence" value="ECO:0007669"/>
    <property type="project" value="UniProtKB-KW"/>
</dbReference>
<evidence type="ECO:0000256" key="11">
    <source>
        <dbReference type="ARBA" id="ARBA00022842"/>
    </source>
</evidence>
<evidence type="ECO:0000256" key="10">
    <source>
        <dbReference type="ARBA" id="ARBA00022801"/>
    </source>
</evidence>